<dbReference type="PIRSF" id="PIRSF000538">
    <property type="entry name" value="GlpK"/>
    <property type="match status" value="1"/>
</dbReference>
<comment type="caution">
    <text evidence="6">The sequence shown here is derived from an EMBL/GenBank/DDBJ whole genome shotgun (WGS) entry which is preliminary data.</text>
</comment>
<dbReference type="eggNOG" id="COG1070">
    <property type="taxonomic scope" value="Bacteria"/>
</dbReference>
<evidence type="ECO:0000259" key="4">
    <source>
        <dbReference type="Pfam" id="PF00370"/>
    </source>
</evidence>
<dbReference type="InterPro" id="IPR043129">
    <property type="entry name" value="ATPase_NBD"/>
</dbReference>
<dbReference type="HOGENOM" id="CLU_009281_3_3_9"/>
<reference evidence="6 8" key="1">
    <citation type="submission" date="2009-09" db="EMBL/GenBank/DDBJ databases">
        <authorList>
            <person name="Qin X."/>
            <person name="Bachman B."/>
            <person name="Battles P."/>
            <person name="Bell A."/>
            <person name="Bess C."/>
            <person name="Bickham C."/>
            <person name="Chaboub L."/>
            <person name="Chen D."/>
            <person name="Coyle M."/>
            <person name="Deiros D.R."/>
            <person name="Dinh H."/>
            <person name="Forbes L."/>
            <person name="Fowler G."/>
            <person name="Francisco L."/>
            <person name="Fu Q."/>
            <person name="Gubbala S."/>
            <person name="Hale W."/>
            <person name="Han Y."/>
            <person name="Hemphill L."/>
            <person name="Highlander S.K."/>
            <person name="Hirani K."/>
            <person name="Hogues M."/>
            <person name="Jackson L."/>
            <person name="Jakkamsetti A."/>
            <person name="Javaid M."/>
            <person name="Jiang H."/>
            <person name="Korchina V."/>
            <person name="Kovar C."/>
            <person name="Lara F."/>
            <person name="Lee S."/>
            <person name="Mata R."/>
            <person name="Mathew T."/>
            <person name="Moen C."/>
            <person name="Morales K."/>
            <person name="Munidasa M."/>
            <person name="Nazareth L."/>
            <person name="Ngo R."/>
            <person name="Nguyen L."/>
            <person name="Okwuonu G."/>
            <person name="Ongeri F."/>
            <person name="Patil S."/>
            <person name="Petrosino J."/>
            <person name="Pham C."/>
            <person name="Pham P."/>
            <person name="Pu L.-L."/>
            <person name="Puazo M."/>
            <person name="Raj R."/>
            <person name="Reid J."/>
            <person name="Rouhana J."/>
            <person name="Saada N."/>
            <person name="Shang Y."/>
            <person name="Simmons D."/>
            <person name="Thornton R."/>
            <person name="Warren J."/>
            <person name="Weissenberger G."/>
            <person name="Zhang J."/>
            <person name="Zhang L."/>
            <person name="Zhou C."/>
            <person name="Zhu D."/>
            <person name="Muzny D."/>
            <person name="Worley K."/>
            <person name="Gibbs R."/>
        </authorList>
    </citation>
    <scope>NUCLEOTIDE SEQUENCE [LARGE SCALE GENOMIC DNA]</scope>
    <source>
        <strain evidence="6 8">DSM 16041</strain>
    </source>
</reference>
<dbReference type="Gene3D" id="3.30.420.40">
    <property type="match status" value="2"/>
</dbReference>
<dbReference type="InterPro" id="IPR018485">
    <property type="entry name" value="FGGY_C"/>
</dbReference>
<evidence type="ECO:0000313" key="9">
    <source>
        <dbReference type="Proteomes" id="UP000051883"/>
    </source>
</evidence>
<keyword evidence="9" id="KW-1185">Reference proteome</keyword>
<dbReference type="EMBL" id="ACLL01000018">
    <property type="protein sequence ID" value="EEW54040.1"/>
    <property type="molecule type" value="Genomic_DNA"/>
</dbReference>
<dbReference type="GO" id="GO:0005975">
    <property type="term" value="P:carbohydrate metabolic process"/>
    <property type="evidence" value="ECO:0007669"/>
    <property type="project" value="InterPro"/>
</dbReference>
<protein>
    <submittedName>
        <fullName evidence="6">Carbohydrate kinase, FGGY family protein</fullName>
        <ecNumber evidence="6">2.7.1.12</ecNumber>
    </submittedName>
    <submittedName>
        <fullName evidence="7">Fggy family carbohydrate kinase</fullName>
    </submittedName>
</protein>
<dbReference type="CDD" id="cd07804">
    <property type="entry name" value="ASKHA_NBD_FGGY_RrXK-like"/>
    <property type="match status" value="1"/>
</dbReference>
<name>C8P5V4_9LACO</name>
<dbReference type="PANTHER" id="PTHR43095">
    <property type="entry name" value="SUGAR KINASE"/>
    <property type="match status" value="1"/>
</dbReference>
<evidence type="ECO:0000313" key="8">
    <source>
        <dbReference type="Proteomes" id="UP000003675"/>
    </source>
</evidence>
<evidence type="ECO:0000313" key="7">
    <source>
        <dbReference type="EMBL" id="KRK60273.1"/>
    </source>
</evidence>
<evidence type="ECO:0000256" key="2">
    <source>
        <dbReference type="ARBA" id="ARBA00022679"/>
    </source>
</evidence>
<dbReference type="InterPro" id="IPR050406">
    <property type="entry name" value="FGGY_Carb_Kinase"/>
</dbReference>
<feature type="domain" description="Carbohydrate kinase FGGY C-terminal" evidence="5">
    <location>
        <begin position="268"/>
        <end position="457"/>
    </location>
</feature>
<dbReference type="PANTHER" id="PTHR43095:SF5">
    <property type="entry name" value="XYLULOSE KINASE"/>
    <property type="match status" value="1"/>
</dbReference>
<dbReference type="Pfam" id="PF00370">
    <property type="entry name" value="FGGY_N"/>
    <property type="match status" value="1"/>
</dbReference>
<dbReference type="SUPFAM" id="SSF53067">
    <property type="entry name" value="Actin-like ATPase domain"/>
    <property type="match status" value="2"/>
</dbReference>
<evidence type="ECO:0000256" key="1">
    <source>
        <dbReference type="ARBA" id="ARBA00009156"/>
    </source>
</evidence>
<gene>
    <name evidence="7" type="ORF">FC31_GL001886</name>
    <name evidence="6" type="ORF">HMPREF0494_0698</name>
</gene>
<organism evidence="6 8">
    <name type="scientific">Limosilactobacillus antri DSM 16041</name>
    <dbReference type="NCBI Taxonomy" id="525309"/>
    <lineage>
        <taxon>Bacteria</taxon>
        <taxon>Bacillati</taxon>
        <taxon>Bacillota</taxon>
        <taxon>Bacilli</taxon>
        <taxon>Lactobacillales</taxon>
        <taxon>Lactobacillaceae</taxon>
        <taxon>Limosilactobacillus</taxon>
    </lineage>
</organism>
<dbReference type="InterPro" id="IPR018484">
    <property type="entry name" value="FGGY_N"/>
</dbReference>
<dbReference type="AlphaFoldDB" id="C8P5V4"/>
<dbReference type="EC" id="2.7.1.12" evidence="6"/>
<accession>C8P5V4</accession>
<keyword evidence="2 6" id="KW-0808">Transferase</keyword>
<dbReference type="STRING" id="525309.HMPREF0494_0698"/>
<comment type="similarity">
    <text evidence="1">Belongs to the FGGY kinase family.</text>
</comment>
<evidence type="ECO:0000259" key="5">
    <source>
        <dbReference type="Pfam" id="PF02782"/>
    </source>
</evidence>
<keyword evidence="3 6" id="KW-0418">Kinase</keyword>
<evidence type="ECO:0000256" key="3">
    <source>
        <dbReference type="ARBA" id="ARBA00022777"/>
    </source>
</evidence>
<dbReference type="Proteomes" id="UP000051883">
    <property type="component" value="Unassembled WGS sequence"/>
</dbReference>
<proteinExistence type="inferred from homology"/>
<dbReference type="InterPro" id="IPR000577">
    <property type="entry name" value="Carb_kinase_FGGY"/>
</dbReference>
<dbReference type="PATRIC" id="fig|525309.8.peg.1953"/>
<dbReference type="Proteomes" id="UP000003675">
    <property type="component" value="Unassembled WGS sequence"/>
</dbReference>
<reference evidence="7 9" key="2">
    <citation type="journal article" date="2015" name="Genome Announc.">
        <title>Expanding the biotechnology potential of lactobacilli through comparative genomics of 213 strains and associated genera.</title>
        <authorList>
            <person name="Sun Z."/>
            <person name="Harris H.M."/>
            <person name="McCann A."/>
            <person name="Guo C."/>
            <person name="Argimon S."/>
            <person name="Zhang W."/>
            <person name="Yang X."/>
            <person name="Jeffery I.B."/>
            <person name="Cooney J.C."/>
            <person name="Kagawa T.F."/>
            <person name="Liu W."/>
            <person name="Song Y."/>
            <person name="Salvetti E."/>
            <person name="Wrobel A."/>
            <person name="Rasinkangas P."/>
            <person name="Parkhill J."/>
            <person name="Rea M.C."/>
            <person name="O'Sullivan O."/>
            <person name="Ritari J."/>
            <person name="Douillard F.P."/>
            <person name="Paul Ross R."/>
            <person name="Yang R."/>
            <person name="Briner A.E."/>
            <person name="Felis G.E."/>
            <person name="de Vos W.M."/>
            <person name="Barrangou R."/>
            <person name="Klaenhammer T.R."/>
            <person name="Caufield P.W."/>
            <person name="Cui Y."/>
            <person name="Zhang H."/>
            <person name="O'Toole P.W."/>
        </authorList>
    </citation>
    <scope>NUCLEOTIDE SEQUENCE [LARGE SCALE GENOMIC DNA]</scope>
    <source>
        <strain evidence="7 9">DSM 16041</strain>
    </source>
</reference>
<dbReference type="Pfam" id="PF02782">
    <property type="entry name" value="FGGY_C"/>
    <property type="match status" value="1"/>
</dbReference>
<feature type="domain" description="Carbohydrate kinase FGGY N-terminal" evidence="4">
    <location>
        <begin position="6"/>
        <end position="254"/>
    </location>
</feature>
<evidence type="ECO:0000313" key="6">
    <source>
        <dbReference type="EMBL" id="EEW54040.1"/>
    </source>
</evidence>
<dbReference type="EMBL" id="AZDK01000006">
    <property type="protein sequence ID" value="KRK60273.1"/>
    <property type="molecule type" value="Genomic_DNA"/>
</dbReference>
<dbReference type="GO" id="GO:0046316">
    <property type="term" value="F:gluconokinase activity"/>
    <property type="evidence" value="ECO:0007669"/>
    <property type="project" value="UniProtKB-EC"/>
</dbReference>
<sequence length="514" mass="56751">MKSMDYLIGTDIGTSGTKSILMNTKGELIAQDLEEYDVLTPHPLWAEQWPDVWLKAVKDSIRKTVAKSKVNPADIKGIGISGLYGGSGIPVDDKMEPVRPDLIWMDRRAAEETEWVKRHVDTDRLREITGNEVVDPYYGYTKVLWIKNHEPENWRRTKMFLPPNNYVIYKLTGKVSIDYSAAGNIGGFYDINKGTWSKEMMDAMGVPVDKMPEKFVDATEIAGLITKEAAQELGVPAGTPVIAGGVDVGAANIGMGVFQPGRYVAAIGSSMNAALVSEEPIKGKGLIVWPYPYKSRQLVYNFSGSATAGAITKWFRDNFGLLEKGVQESGGDNAYVTLGKEAHNVPAGSRGLVVLPYFMGERAPVWNSNAKGLVFGLSLVHTKADLFHAFQEAVCYALRHSIESTGRDLGDYIVIAGGVTNSPDWVQMFADVTGYAVRTPIDDAEANLGDVMLAGLATGTLTVDEVQKWQVLGEKVEPRREQHEVYNRYYRLYRNLYNDLGSDMKELSELTNIQ</sequence>